<dbReference type="EMBL" id="JAHZSV010000003">
    <property type="protein sequence ID" value="MBW8198868.1"/>
    <property type="molecule type" value="Genomic_DNA"/>
</dbReference>
<keyword evidence="2" id="KW-1185">Reference proteome</keyword>
<reference evidence="1 2" key="1">
    <citation type="submission" date="2021-08" db="EMBL/GenBank/DDBJ databases">
        <title>Muricauda profundi sp. nov., a marine bacterium isolated from deep seawater of the Mariana Trench.</title>
        <authorList>
            <person name="Wei Y."/>
        </authorList>
    </citation>
    <scope>NUCLEOTIDE SEQUENCE [LARGE SCALE GENOMIC DNA]</scope>
    <source>
        <strain evidence="1 2">W52</strain>
    </source>
</reference>
<proteinExistence type="predicted"/>
<evidence type="ECO:0008006" key="3">
    <source>
        <dbReference type="Google" id="ProtNLM"/>
    </source>
</evidence>
<sequence length="65" mass="7600">MGSKKEKLSYGSYPACRYIKPRRPQLNGKVEQLHPKDNKEFYQLLDYPDDLDLSGRLLSILNNLM</sequence>
<organism evidence="1 2">
    <name type="scientific">Flagellimonas abyssi</name>
    <dbReference type="NCBI Taxonomy" id="2864871"/>
    <lineage>
        <taxon>Bacteria</taxon>
        <taxon>Pseudomonadati</taxon>
        <taxon>Bacteroidota</taxon>
        <taxon>Flavobacteriia</taxon>
        <taxon>Flavobacteriales</taxon>
        <taxon>Flavobacteriaceae</taxon>
        <taxon>Flagellimonas</taxon>
    </lineage>
</organism>
<evidence type="ECO:0000313" key="1">
    <source>
        <dbReference type="EMBL" id="MBW8198868.1"/>
    </source>
</evidence>
<comment type="caution">
    <text evidence="1">The sequence shown here is derived from an EMBL/GenBank/DDBJ whole genome shotgun (WGS) entry which is preliminary data.</text>
</comment>
<dbReference type="Proteomes" id="UP001196136">
    <property type="component" value="Unassembled WGS sequence"/>
</dbReference>
<dbReference type="RefSeq" id="WP_220112817.1">
    <property type="nucleotide sequence ID" value="NZ_JAHZSV010000003.1"/>
</dbReference>
<accession>A0ABS7EMQ3</accession>
<evidence type="ECO:0000313" key="2">
    <source>
        <dbReference type="Proteomes" id="UP001196136"/>
    </source>
</evidence>
<gene>
    <name evidence="1" type="ORF">K1F36_03435</name>
</gene>
<name>A0ABS7EMQ3_9FLAO</name>
<protein>
    <recommendedName>
        <fullName evidence="3">Integrase catalytic domain-containing protein</fullName>
    </recommendedName>
</protein>